<gene>
    <name evidence="3" type="ORF">F5890DRAFT_1478909</name>
</gene>
<feature type="region of interest" description="Disordered" evidence="1">
    <location>
        <begin position="50"/>
        <end position="202"/>
    </location>
</feature>
<feature type="region of interest" description="Disordered" evidence="1">
    <location>
        <begin position="487"/>
        <end position="518"/>
    </location>
</feature>
<dbReference type="AlphaFoldDB" id="A0AA38UM08"/>
<dbReference type="InterPro" id="IPR045341">
    <property type="entry name" value="DUF6532"/>
</dbReference>
<protein>
    <recommendedName>
        <fullName evidence="2">DUF6532 domain-containing protein</fullName>
    </recommendedName>
</protein>
<evidence type="ECO:0000313" key="4">
    <source>
        <dbReference type="Proteomes" id="UP001163850"/>
    </source>
</evidence>
<feature type="compositionally biased region" description="Basic residues" evidence="1">
    <location>
        <begin position="170"/>
        <end position="180"/>
    </location>
</feature>
<feature type="domain" description="DUF6532" evidence="2">
    <location>
        <begin position="372"/>
        <end position="495"/>
    </location>
</feature>
<feature type="compositionally biased region" description="Polar residues" evidence="1">
    <location>
        <begin position="102"/>
        <end position="113"/>
    </location>
</feature>
<reference evidence="3" key="1">
    <citation type="submission" date="2022-08" db="EMBL/GenBank/DDBJ databases">
        <authorList>
            <consortium name="DOE Joint Genome Institute"/>
            <person name="Min B."/>
            <person name="Riley R."/>
            <person name="Sierra-Patev S."/>
            <person name="Naranjo-Ortiz M."/>
            <person name="Looney B."/>
            <person name="Konkel Z."/>
            <person name="Slot J.C."/>
            <person name="Sakamoto Y."/>
            <person name="Steenwyk J.L."/>
            <person name="Rokas A."/>
            <person name="Carro J."/>
            <person name="Camarero S."/>
            <person name="Ferreira P."/>
            <person name="Molpeceres G."/>
            <person name="Ruiz-Duenas F.J."/>
            <person name="Serrano A."/>
            <person name="Henrissat B."/>
            <person name="Drula E."/>
            <person name="Hughes K.W."/>
            <person name="Mata J.L."/>
            <person name="Ishikawa N.K."/>
            <person name="Vargas-Isla R."/>
            <person name="Ushijima S."/>
            <person name="Smith C.A."/>
            <person name="Ahrendt S."/>
            <person name="Andreopoulos W."/>
            <person name="He G."/>
            <person name="Labutti K."/>
            <person name="Lipzen A."/>
            <person name="Ng V."/>
            <person name="Sandor L."/>
            <person name="Barry K."/>
            <person name="Martinez A.T."/>
            <person name="Xiao Y."/>
            <person name="Gibbons J.G."/>
            <person name="Terashima K."/>
            <person name="Hibbett D.S."/>
            <person name="Grigoriev I.V."/>
        </authorList>
    </citation>
    <scope>NUCLEOTIDE SEQUENCE</scope>
    <source>
        <strain evidence="3">TFB7829</strain>
    </source>
</reference>
<feature type="compositionally biased region" description="Polar residues" evidence="1">
    <location>
        <begin position="52"/>
        <end position="63"/>
    </location>
</feature>
<dbReference type="EMBL" id="MU802571">
    <property type="protein sequence ID" value="KAJ3978970.1"/>
    <property type="molecule type" value="Genomic_DNA"/>
</dbReference>
<feature type="compositionally biased region" description="Acidic residues" evidence="1">
    <location>
        <begin position="128"/>
        <end position="137"/>
    </location>
</feature>
<evidence type="ECO:0000259" key="2">
    <source>
        <dbReference type="Pfam" id="PF20149"/>
    </source>
</evidence>
<name>A0AA38UM08_9AGAR</name>
<proteinExistence type="predicted"/>
<sequence length="593" mass="66226">MSQRISQRLKTKNIDVVPAALKRKSRGERRGEKLVVEQLKTNEKFAIEQAKQKSTNRIAQQLDKQAEDEVANFSNSSPNVRVDSPPSMEGLEPTSPAPAALDSNSSDTNSATVSDGDGKNSSTGGVDTDGEDSDSDEELKRLEEQVRLRKENKQAAKFSVRNDIMVARNNKTKAITKRARSNTETDPISPKRSKPVGLGGLKLDWKKSVRMASKNSNSHSRHMSSEKDDVEFETIGVFDEDESPETMEKQRAAKSNNKEVKKDVVQVKLEPGDVNAITKEEHDTGKPAKPPKSHVKVSDIPFIQSSDQTVWNNKIRTSLIEWSGSISKQFNINSDPNFREMVMDLWNRHLNILSHVPLKLEYNGSTIQRCEHPAILSFAQADIRNYRSNVGKTAVRILKMYLMERAATIEEQRELVEQLLHHNAFVYEKPGKTRNESSGAFRGELIMHTFAFFLSWSYAAPGIDNPVAPAGALALATTAVLRALESLRSNTDPASPADSQTTKKKKPANSPDNFGDQWGPQAARFYNDILKLNFDKWELITKSSESCIHRLPNAGAGPYLKEARRIQELLADKRRGKQPEVKVAVEDEIIVSD</sequence>
<dbReference type="Pfam" id="PF20149">
    <property type="entry name" value="DUF6532"/>
    <property type="match status" value="1"/>
</dbReference>
<accession>A0AA38UM08</accession>
<feature type="compositionally biased region" description="Polar residues" evidence="1">
    <location>
        <begin position="487"/>
        <end position="500"/>
    </location>
</feature>
<comment type="caution">
    <text evidence="3">The sequence shown here is derived from an EMBL/GenBank/DDBJ whole genome shotgun (WGS) entry which is preliminary data.</text>
</comment>
<dbReference type="Proteomes" id="UP001163850">
    <property type="component" value="Unassembled WGS sequence"/>
</dbReference>
<organism evidence="3 4">
    <name type="scientific">Lentinula detonsa</name>
    <dbReference type="NCBI Taxonomy" id="2804962"/>
    <lineage>
        <taxon>Eukaryota</taxon>
        <taxon>Fungi</taxon>
        <taxon>Dikarya</taxon>
        <taxon>Basidiomycota</taxon>
        <taxon>Agaricomycotina</taxon>
        <taxon>Agaricomycetes</taxon>
        <taxon>Agaricomycetidae</taxon>
        <taxon>Agaricales</taxon>
        <taxon>Marasmiineae</taxon>
        <taxon>Omphalotaceae</taxon>
        <taxon>Lentinula</taxon>
    </lineage>
</organism>
<evidence type="ECO:0000313" key="3">
    <source>
        <dbReference type="EMBL" id="KAJ3978970.1"/>
    </source>
</evidence>
<feature type="compositionally biased region" description="Basic and acidic residues" evidence="1">
    <location>
        <begin position="138"/>
        <end position="154"/>
    </location>
</feature>
<evidence type="ECO:0000256" key="1">
    <source>
        <dbReference type="SAM" id="MobiDB-lite"/>
    </source>
</evidence>